<feature type="domain" description="(S)-ureidoglycine aminohydrolase cupin" evidence="1">
    <location>
        <begin position="44"/>
        <end position="113"/>
    </location>
</feature>
<evidence type="ECO:0000313" key="2">
    <source>
        <dbReference type="EMBL" id="SNR92548.1"/>
    </source>
</evidence>
<dbReference type="CDD" id="cd02227">
    <property type="entry name" value="cupin_TM1112-like"/>
    <property type="match status" value="1"/>
</dbReference>
<dbReference type="EMBL" id="FZOA01000007">
    <property type="protein sequence ID" value="SNR92548.1"/>
    <property type="molecule type" value="Genomic_DNA"/>
</dbReference>
<reference evidence="3" key="1">
    <citation type="submission" date="2017-06" db="EMBL/GenBank/DDBJ databases">
        <authorList>
            <person name="Varghese N."/>
            <person name="Submissions S."/>
        </authorList>
    </citation>
    <scope>NUCLEOTIDE SEQUENCE [LARGE SCALE GENOMIC DNA]</scope>
    <source>
        <strain evidence="3">Ca-68</strain>
    </source>
</reference>
<dbReference type="InterPro" id="IPR008579">
    <property type="entry name" value="UGlyAH_Cupin_dom"/>
</dbReference>
<dbReference type="Proteomes" id="UP000198305">
    <property type="component" value="Unassembled WGS sequence"/>
</dbReference>
<sequence>MNIITYGKFDTRNVTPITSDLDGWRPVEGSPSMKTWIEYAAENGKLLSGFWEAQPGTYEVTYNADEVVHIFEGEAVLTEKGGKSVTYKAGDSFVVKAGFSGTWKTIKTIRKIFTIDLPEGVSAPFGG</sequence>
<dbReference type="AlphaFoldDB" id="A0A239ABW0"/>
<name>A0A239ABW0_9PROT</name>
<dbReference type="Gene3D" id="2.60.120.10">
    <property type="entry name" value="Jelly Rolls"/>
    <property type="match status" value="1"/>
</dbReference>
<evidence type="ECO:0000313" key="3">
    <source>
        <dbReference type="Proteomes" id="UP000198305"/>
    </source>
</evidence>
<accession>A0A239ABW0</accession>
<gene>
    <name evidence="2" type="ORF">SAMN05192560_1768</name>
</gene>
<dbReference type="PANTHER" id="PTHR40943">
    <property type="entry name" value="CYTOPLASMIC PROTEIN-RELATED"/>
    <property type="match status" value="1"/>
</dbReference>
<organism evidence="2 3">
    <name type="scientific">Methylobacillus rhizosphaerae</name>
    <dbReference type="NCBI Taxonomy" id="551994"/>
    <lineage>
        <taxon>Bacteria</taxon>
        <taxon>Pseudomonadati</taxon>
        <taxon>Pseudomonadota</taxon>
        <taxon>Betaproteobacteria</taxon>
        <taxon>Nitrosomonadales</taxon>
        <taxon>Methylophilaceae</taxon>
        <taxon>Methylobacillus</taxon>
    </lineage>
</organism>
<dbReference type="InterPro" id="IPR014710">
    <property type="entry name" value="RmlC-like_jellyroll"/>
</dbReference>
<dbReference type="InterPro" id="IPR011051">
    <property type="entry name" value="RmlC_Cupin_sf"/>
</dbReference>
<dbReference type="SUPFAM" id="SSF51182">
    <property type="entry name" value="RmlC-like cupins"/>
    <property type="match status" value="1"/>
</dbReference>
<proteinExistence type="predicted"/>
<dbReference type="OrthoDB" id="9799053at2"/>
<dbReference type="Pfam" id="PF05899">
    <property type="entry name" value="Cupin_3"/>
    <property type="match status" value="1"/>
</dbReference>
<dbReference type="PANTHER" id="PTHR40943:SF1">
    <property type="entry name" value="CYTOPLASMIC PROTEIN"/>
    <property type="match status" value="1"/>
</dbReference>
<protein>
    <recommendedName>
        <fullName evidence="1">(S)-ureidoglycine aminohydrolase cupin domain-containing protein</fullName>
    </recommendedName>
</protein>
<dbReference type="RefSeq" id="WP_089375862.1">
    <property type="nucleotide sequence ID" value="NZ_FZOA01000007.1"/>
</dbReference>
<evidence type="ECO:0000259" key="1">
    <source>
        <dbReference type="Pfam" id="PF05899"/>
    </source>
</evidence>
<keyword evidence="3" id="KW-1185">Reference proteome</keyword>